<sequence length="394" mass="43714">MLANVPRLKALMRKDGFDAVIATCAENVTYLSGFWAMSQWVRRGPQAYVLFPGEGHEPTIIVNSSLLDLVPDQNPWISDIRRYGYFQIDTDRSVQLDAADQLQHQLFSSKAYKNSVDALVGAMKERGIERGTVGIDEMGITPQCMDQLQAALPDIKFVRCFSLFERVRAIKTPREIEILRHAARVTEGAIDAALSIAKEGVTEREMLRRFNAHLVENDAAPVVGCIGFGNRSAMINVQPSDRKLKNGDLIRFDVGGRYRHYRSDMSRGAALGDPGEKIRKYYAAVEKGVLRGYDIIKPGLRVADLFKEIVATVQREGIPHFARSHVGHGIGVDGYDPPNIAASSVDVLEEDMVICVETPYYELGFAGLQVEDMVRVTKDGAESLMSLPTGLRIL</sequence>
<dbReference type="Pfam" id="PF01321">
    <property type="entry name" value="Creatinase_N"/>
    <property type="match status" value="1"/>
</dbReference>
<dbReference type="SUPFAM" id="SSF53092">
    <property type="entry name" value="Creatinase/prolidase N-terminal domain"/>
    <property type="match status" value="1"/>
</dbReference>
<evidence type="ECO:0000313" key="3">
    <source>
        <dbReference type="EMBL" id="SDT53772.1"/>
    </source>
</evidence>
<name>A0A1H2B6U4_9BRAD</name>
<keyword evidence="3" id="KW-0645">Protease</keyword>
<protein>
    <submittedName>
        <fullName evidence="3">Xaa-Pro aminopeptidase</fullName>
    </submittedName>
</protein>
<keyword evidence="3" id="KW-0031">Aminopeptidase</keyword>
<evidence type="ECO:0000259" key="2">
    <source>
        <dbReference type="Pfam" id="PF01321"/>
    </source>
</evidence>
<dbReference type="Proteomes" id="UP000243904">
    <property type="component" value="Chromosome I"/>
</dbReference>
<organism evidence="3 4">
    <name type="scientific">Bradyrhizobium canariense</name>
    <dbReference type="NCBI Taxonomy" id="255045"/>
    <lineage>
        <taxon>Bacteria</taxon>
        <taxon>Pseudomonadati</taxon>
        <taxon>Pseudomonadota</taxon>
        <taxon>Alphaproteobacteria</taxon>
        <taxon>Hyphomicrobiales</taxon>
        <taxon>Nitrobacteraceae</taxon>
        <taxon>Bradyrhizobium</taxon>
    </lineage>
</organism>
<dbReference type="Gene3D" id="3.90.230.10">
    <property type="entry name" value="Creatinase/methionine aminopeptidase superfamily"/>
    <property type="match status" value="1"/>
</dbReference>
<dbReference type="Pfam" id="PF00557">
    <property type="entry name" value="Peptidase_M24"/>
    <property type="match status" value="1"/>
</dbReference>
<evidence type="ECO:0000259" key="1">
    <source>
        <dbReference type="Pfam" id="PF00557"/>
    </source>
</evidence>
<dbReference type="PANTHER" id="PTHR46112:SF2">
    <property type="entry name" value="XAA-PRO AMINOPEPTIDASE P-RELATED"/>
    <property type="match status" value="1"/>
</dbReference>
<keyword evidence="3" id="KW-0378">Hydrolase</keyword>
<dbReference type="InterPro" id="IPR000994">
    <property type="entry name" value="Pept_M24"/>
</dbReference>
<dbReference type="InterPro" id="IPR036005">
    <property type="entry name" value="Creatinase/aminopeptidase-like"/>
</dbReference>
<accession>A0A1H2B6U4</accession>
<dbReference type="RefSeq" id="WP_146690451.1">
    <property type="nucleotide sequence ID" value="NZ_LT629750.1"/>
</dbReference>
<dbReference type="SUPFAM" id="SSF55920">
    <property type="entry name" value="Creatinase/aminopeptidase"/>
    <property type="match status" value="1"/>
</dbReference>
<dbReference type="PANTHER" id="PTHR46112">
    <property type="entry name" value="AMINOPEPTIDASE"/>
    <property type="match status" value="1"/>
</dbReference>
<evidence type="ECO:0000313" key="4">
    <source>
        <dbReference type="Proteomes" id="UP000243904"/>
    </source>
</evidence>
<dbReference type="InterPro" id="IPR000587">
    <property type="entry name" value="Creatinase_N"/>
</dbReference>
<feature type="domain" description="Peptidase M24" evidence="1">
    <location>
        <begin position="177"/>
        <end position="378"/>
    </location>
</feature>
<keyword evidence="4" id="KW-1185">Reference proteome</keyword>
<gene>
    <name evidence="3" type="ORF">SAMN05444158_6842</name>
</gene>
<dbReference type="EMBL" id="LT629750">
    <property type="protein sequence ID" value="SDT53772.1"/>
    <property type="molecule type" value="Genomic_DNA"/>
</dbReference>
<dbReference type="InterPro" id="IPR050659">
    <property type="entry name" value="Peptidase_M24B"/>
</dbReference>
<dbReference type="AlphaFoldDB" id="A0A1H2B6U4"/>
<reference evidence="4" key="1">
    <citation type="submission" date="2016-10" db="EMBL/GenBank/DDBJ databases">
        <authorList>
            <person name="Varghese N."/>
            <person name="Submissions S."/>
        </authorList>
    </citation>
    <scope>NUCLEOTIDE SEQUENCE [LARGE SCALE GENOMIC DNA]</scope>
    <source>
        <strain evidence="4">GAS369</strain>
    </source>
</reference>
<dbReference type="InterPro" id="IPR029149">
    <property type="entry name" value="Creatin/AminoP/Spt16_N"/>
</dbReference>
<dbReference type="Gene3D" id="3.40.350.10">
    <property type="entry name" value="Creatinase/prolidase N-terminal domain"/>
    <property type="match status" value="1"/>
</dbReference>
<feature type="domain" description="Creatinase N-terminal" evidence="2">
    <location>
        <begin position="7"/>
        <end position="170"/>
    </location>
</feature>
<proteinExistence type="predicted"/>
<dbReference type="GO" id="GO:0004177">
    <property type="term" value="F:aminopeptidase activity"/>
    <property type="evidence" value="ECO:0007669"/>
    <property type="project" value="UniProtKB-KW"/>
</dbReference>